<dbReference type="KEGG" id="cha:CHAB381_1773"/>
<feature type="modified residue" description="4-aspartylphosphate" evidence="6">
    <location>
        <position position="51"/>
    </location>
</feature>
<evidence type="ECO:0000256" key="4">
    <source>
        <dbReference type="ARBA" id="ARBA00023125"/>
    </source>
</evidence>
<dbReference type="PANTHER" id="PTHR48111">
    <property type="entry name" value="REGULATOR OF RPOS"/>
    <property type="match status" value="1"/>
</dbReference>
<gene>
    <name evidence="10" type="ordered locus">CHAB381_1773</name>
</gene>
<dbReference type="PROSITE" id="PS50110">
    <property type="entry name" value="RESPONSE_REGULATORY"/>
    <property type="match status" value="1"/>
</dbReference>
<dbReference type="GO" id="GO:0032993">
    <property type="term" value="C:protein-DNA complex"/>
    <property type="evidence" value="ECO:0007669"/>
    <property type="project" value="TreeGrafter"/>
</dbReference>
<dbReference type="GO" id="GO:0000156">
    <property type="term" value="F:phosphorelay response regulator activity"/>
    <property type="evidence" value="ECO:0007669"/>
    <property type="project" value="TreeGrafter"/>
</dbReference>
<organism evidence="10 11">
    <name type="scientific">Campylobacter hominis (strain ATCC BAA-381 / DSM 21671 / CCUG 45161 / LMG 19568 / NCTC 13146 / CH001A)</name>
    <dbReference type="NCBI Taxonomy" id="360107"/>
    <lineage>
        <taxon>Bacteria</taxon>
        <taxon>Pseudomonadati</taxon>
        <taxon>Campylobacterota</taxon>
        <taxon>Epsilonproteobacteria</taxon>
        <taxon>Campylobacterales</taxon>
        <taxon>Campylobacteraceae</taxon>
        <taxon>Campylobacter</taxon>
    </lineage>
</organism>
<keyword evidence="3" id="KW-0805">Transcription regulation</keyword>
<protein>
    <submittedName>
        <fullName evidence="10">Two component transcriptional regulator, winged helix family</fullName>
    </submittedName>
</protein>
<dbReference type="Gene3D" id="3.40.50.2300">
    <property type="match status" value="1"/>
</dbReference>
<evidence type="ECO:0000256" key="5">
    <source>
        <dbReference type="ARBA" id="ARBA00023163"/>
    </source>
</evidence>
<dbReference type="GO" id="GO:0005829">
    <property type="term" value="C:cytosol"/>
    <property type="evidence" value="ECO:0007669"/>
    <property type="project" value="TreeGrafter"/>
</dbReference>
<evidence type="ECO:0000256" key="3">
    <source>
        <dbReference type="ARBA" id="ARBA00023015"/>
    </source>
</evidence>
<sequence length="217" mass="24747">MKILLLEDDFSYRISVAEYLSSLGYEVDEAGNGETACTKIAKNSYHLLILDVKVPEISGFEVLKYARNIGLKTPTMMMTSLTAIEDLATGYELGCNEYLKKPFNLAELKFRVKEPIKKHYANGENFVLIADNFKFYPNERILKFNENEISLSAKELEILEFLLANSYKFVSTEELIDEIWGENGKDIDVRVHIQKIRAKTAKNLIISSRGLGYKINV</sequence>
<dbReference type="EMBL" id="CP000776">
    <property type="protein sequence ID" value="ABS52291.1"/>
    <property type="molecule type" value="Genomic_DNA"/>
</dbReference>
<dbReference type="Pfam" id="PF00072">
    <property type="entry name" value="Response_reg"/>
    <property type="match status" value="1"/>
</dbReference>
<keyword evidence="2" id="KW-0902">Two-component regulatory system</keyword>
<evidence type="ECO:0000256" key="2">
    <source>
        <dbReference type="ARBA" id="ARBA00023012"/>
    </source>
</evidence>
<dbReference type="Pfam" id="PF00486">
    <property type="entry name" value="Trans_reg_C"/>
    <property type="match status" value="1"/>
</dbReference>
<dbReference type="SUPFAM" id="SSF52172">
    <property type="entry name" value="CheY-like"/>
    <property type="match status" value="1"/>
</dbReference>
<dbReference type="STRING" id="360107.CHAB381_1773"/>
<reference evidence="11" key="1">
    <citation type="submission" date="2007-07" db="EMBL/GenBank/DDBJ databases">
        <title>Complete genome sequence of Campylobacter hominis ATCC BAA-381, a commensal isolated from the human gastrointestinal tract.</title>
        <authorList>
            <person name="Fouts D.E."/>
            <person name="Mongodin E.F."/>
            <person name="Puiu D."/>
            <person name="Sebastian Y."/>
            <person name="Miller W.G."/>
            <person name="Mandrell R.E."/>
            <person name="Nelson K.E."/>
        </authorList>
    </citation>
    <scope>NUCLEOTIDE SEQUENCE [LARGE SCALE GENOMIC DNA]</scope>
    <source>
        <strain evidence="11">ATCC BAA-381 / LMG 19568 / NCTC 13146 / CH001A</strain>
    </source>
</reference>
<evidence type="ECO:0000256" key="7">
    <source>
        <dbReference type="PROSITE-ProRule" id="PRU01091"/>
    </source>
</evidence>
<dbReference type="Proteomes" id="UP000002407">
    <property type="component" value="Chromosome"/>
</dbReference>
<dbReference type="InterPro" id="IPR001867">
    <property type="entry name" value="OmpR/PhoB-type_DNA-bd"/>
</dbReference>
<dbReference type="InterPro" id="IPR039420">
    <property type="entry name" value="WalR-like"/>
</dbReference>
<evidence type="ECO:0000256" key="1">
    <source>
        <dbReference type="ARBA" id="ARBA00022553"/>
    </source>
</evidence>
<keyword evidence="4 7" id="KW-0238">DNA-binding</keyword>
<evidence type="ECO:0000259" key="9">
    <source>
        <dbReference type="PROSITE" id="PS51755"/>
    </source>
</evidence>
<name>A7I442_CAMHC</name>
<dbReference type="AlphaFoldDB" id="A7I442"/>
<keyword evidence="1 6" id="KW-0597">Phosphoprotein</keyword>
<feature type="domain" description="Response regulatory" evidence="8">
    <location>
        <begin position="2"/>
        <end position="116"/>
    </location>
</feature>
<keyword evidence="11" id="KW-1185">Reference proteome</keyword>
<dbReference type="GO" id="GO:0006355">
    <property type="term" value="P:regulation of DNA-templated transcription"/>
    <property type="evidence" value="ECO:0007669"/>
    <property type="project" value="InterPro"/>
</dbReference>
<dbReference type="GO" id="GO:0000976">
    <property type="term" value="F:transcription cis-regulatory region binding"/>
    <property type="evidence" value="ECO:0007669"/>
    <property type="project" value="TreeGrafter"/>
</dbReference>
<dbReference type="InterPro" id="IPR001789">
    <property type="entry name" value="Sig_transdc_resp-reg_receiver"/>
</dbReference>
<dbReference type="SMART" id="SM00862">
    <property type="entry name" value="Trans_reg_C"/>
    <property type="match status" value="1"/>
</dbReference>
<dbReference type="PANTHER" id="PTHR48111:SF21">
    <property type="entry name" value="DNA-BINDING DUAL MASTER TRANSCRIPTIONAL REGULATOR RPAA"/>
    <property type="match status" value="1"/>
</dbReference>
<keyword evidence="5" id="KW-0804">Transcription</keyword>
<accession>A7I442</accession>
<dbReference type="Gene3D" id="1.10.10.10">
    <property type="entry name" value="Winged helix-like DNA-binding domain superfamily/Winged helix DNA-binding domain"/>
    <property type="match status" value="1"/>
</dbReference>
<dbReference type="HOGENOM" id="CLU_000445_30_3_7"/>
<dbReference type="OrthoDB" id="8912111at2"/>
<dbReference type="RefSeq" id="WP_012109590.1">
    <property type="nucleotide sequence ID" value="NC_009714.1"/>
</dbReference>
<dbReference type="eggNOG" id="COG0745">
    <property type="taxonomic scope" value="Bacteria"/>
</dbReference>
<evidence type="ECO:0000256" key="6">
    <source>
        <dbReference type="PROSITE-ProRule" id="PRU00169"/>
    </source>
</evidence>
<proteinExistence type="predicted"/>
<dbReference type="InterPro" id="IPR036388">
    <property type="entry name" value="WH-like_DNA-bd_sf"/>
</dbReference>
<dbReference type="PROSITE" id="PS51755">
    <property type="entry name" value="OMPR_PHOB"/>
    <property type="match status" value="1"/>
</dbReference>
<evidence type="ECO:0000259" key="8">
    <source>
        <dbReference type="PROSITE" id="PS50110"/>
    </source>
</evidence>
<feature type="DNA-binding region" description="OmpR/PhoB-type" evidence="7">
    <location>
        <begin position="124"/>
        <end position="217"/>
    </location>
</feature>
<feature type="domain" description="OmpR/PhoB-type" evidence="9">
    <location>
        <begin position="124"/>
        <end position="217"/>
    </location>
</feature>
<dbReference type="SMART" id="SM00448">
    <property type="entry name" value="REC"/>
    <property type="match status" value="1"/>
</dbReference>
<dbReference type="InterPro" id="IPR011006">
    <property type="entry name" value="CheY-like_superfamily"/>
</dbReference>
<evidence type="ECO:0000313" key="11">
    <source>
        <dbReference type="Proteomes" id="UP000002407"/>
    </source>
</evidence>
<evidence type="ECO:0000313" key="10">
    <source>
        <dbReference type="EMBL" id="ABS52291.1"/>
    </source>
</evidence>
<dbReference type="CDD" id="cd00383">
    <property type="entry name" value="trans_reg_C"/>
    <property type="match status" value="1"/>
</dbReference>